<feature type="compositionally biased region" description="Polar residues" evidence="1">
    <location>
        <begin position="41"/>
        <end position="53"/>
    </location>
</feature>
<dbReference type="FunFam" id="2.60.200.10:FF:000013">
    <property type="entry name" value="Interferon regulatory factor 8"/>
    <property type="match status" value="1"/>
</dbReference>
<evidence type="ECO:0000313" key="4">
    <source>
        <dbReference type="Proteomes" id="UP001295444"/>
    </source>
</evidence>
<dbReference type="Gene3D" id="2.60.200.10">
    <property type="match status" value="1"/>
</dbReference>
<evidence type="ECO:0000259" key="2">
    <source>
        <dbReference type="SMART" id="SM01243"/>
    </source>
</evidence>
<dbReference type="GO" id="GO:0002376">
    <property type="term" value="P:immune system process"/>
    <property type="evidence" value="ECO:0007669"/>
    <property type="project" value="TreeGrafter"/>
</dbReference>
<dbReference type="GO" id="GO:0000978">
    <property type="term" value="F:RNA polymerase II cis-regulatory region sequence-specific DNA binding"/>
    <property type="evidence" value="ECO:0007669"/>
    <property type="project" value="TreeGrafter"/>
</dbReference>
<dbReference type="InterPro" id="IPR017855">
    <property type="entry name" value="SMAD-like_dom_sf"/>
</dbReference>
<protein>
    <submittedName>
        <fullName evidence="3">Interferon regulatory factor 4-like</fullName>
    </submittedName>
</protein>
<dbReference type="PANTHER" id="PTHR11949">
    <property type="entry name" value="INTERFERON REGULATORY FACTOR"/>
    <property type="match status" value="1"/>
</dbReference>
<dbReference type="InterPro" id="IPR019471">
    <property type="entry name" value="Interferon_reg_factor-3"/>
</dbReference>
<proteinExistence type="predicted"/>
<evidence type="ECO:0000313" key="3">
    <source>
        <dbReference type="EMBL" id="CAH2303029.1"/>
    </source>
</evidence>
<feature type="domain" description="Interferon regulatory factor-3" evidence="2">
    <location>
        <begin position="113"/>
        <end position="297"/>
    </location>
</feature>
<sequence>MELPEPYKLYRIVSETRERSENVCTEIHESSQKENLEIPPTQDSIQTGEQRSASPIKVQNPYKIQRINETLHNAPGKDRPSTVPFLWATHPMDHKAIDISDQDIATLSSSTSDYWLHIRLYYQGKLVTEVTTQTAEGCRIVPWPQTARDFSLFPAVSLEEIHLPSLRQLPGFLDPNVGRVLERLLLHLDNGVLMWVAPEGVFVKRQCQARVYWSGPLAPHIDRPNKLEREKTWKVLDMKRFMHELYMYVAHDGPEPQYQIQLCFGEEYPDVQNPNSKKLITAHVEPVFAREQLLNIQKKISKSS</sequence>
<gene>
    <name evidence="3" type="ORF">PECUL_23A013380</name>
</gene>
<dbReference type="InterPro" id="IPR008984">
    <property type="entry name" value="SMAD_FHA_dom_sf"/>
</dbReference>
<reference evidence="3" key="1">
    <citation type="submission" date="2022-03" db="EMBL/GenBank/DDBJ databases">
        <authorList>
            <person name="Alioto T."/>
            <person name="Alioto T."/>
            <person name="Gomez Garrido J."/>
        </authorList>
    </citation>
    <scope>NUCLEOTIDE SEQUENCE</scope>
</reference>
<dbReference type="Proteomes" id="UP001295444">
    <property type="component" value="Chromosome 06"/>
</dbReference>
<dbReference type="AlphaFoldDB" id="A0AAD1SQ68"/>
<dbReference type="EMBL" id="OW240917">
    <property type="protein sequence ID" value="CAH2303029.1"/>
    <property type="molecule type" value="Genomic_DNA"/>
</dbReference>
<evidence type="ECO:0000256" key="1">
    <source>
        <dbReference type="SAM" id="MobiDB-lite"/>
    </source>
</evidence>
<organism evidence="3 4">
    <name type="scientific">Pelobates cultripes</name>
    <name type="common">Western spadefoot toad</name>
    <dbReference type="NCBI Taxonomy" id="61616"/>
    <lineage>
        <taxon>Eukaryota</taxon>
        <taxon>Metazoa</taxon>
        <taxon>Chordata</taxon>
        <taxon>Craniata</taxon>
        <taxon>Vertebrata</taxon>
        <taxon>Euteleostomi</taxon>
        <taxon>Amphibia</taxon>
        <taxon>Batrachia</taxon>
        <taxon>Anura</taxon>
        <taxon>Pelobatoidea</taxon>
        <taxon>Pelobatidae</taxon>
        <taxon>Pelobates</taxon>
    </lineage>
</organism>
<dbReference type="Pfam" id="PF10401">
    <property type="entry name" value="IRF-3"/>
    <property type="match status" value="1"/>
</dbReference>
<dbReference type="GO" id="GO:0000981">
    <property type="term" value="F:DNA-binding transcription factor activity, RNA polymerase II-specific"/>
    <property type="evidence" value="ECO:0007669"/>
    <property type="project" value="TreeGrafter"/>
</dbReference>
<dbReference type="SUPFAM" id="SSF49879">
    <property type="entry name" value="SMAD/FHA domain"/>
    <property type="match status" value="1"/>
</dbReference>
<name>A0AAD1SQ68_PELCU</name>
<feature type="compositionally biased region" description="Basic and acidic residues" evidence="1">
    <location>
        <begin position="27"/>
        <end position="36"/>
    </location>
</feature>
<accession>A0AAD1SQ68</accession>
<dbReference type="GO" id="GO:0005634">
    <property type="term" value="C:nucleus"/>
    <property type="evidence" value="ECO:0007669"/>
    <property type="project" value="TreeGrafter"/>
</dbReference>
<feature type="region of interest" description="Disordered" evidence="1">
    <location>
        <begin position="27"/>
        <end position="55"/>
    </location>
</feature>
<keyword evidence="4" id="KW-1185">Reference proteome</keyword>
<dbReference type="SMART" id="SM01243">
    <property type="entry name" value="IRF-3"/>
    <property type="match status" value="1"/>
</dbReference>
<dbReference type="PANTHER" id="PTHR11949:SF24">
    <property type="entry name" value="INTERFERON REGULATORY FACTOR 9"/>
    <property type="match status" value="1"/>
</dbReference>